<proteinExistence type="predicted"/>
<protein>
    <submittedName>
        <fullName evidence="1">Uncharacterized protein</fullName>
    </submittedName>
</protein>
<accession>A0A382S6V1</accession>
<name>A0A382S6V1_9ZZZZ</name>
<evidence type="ECO:0000313" key="1">
    <source>
        <dbReference type="EMBL" id="SVD04898.1"/>
    </source>
</evidence>
<reference evidence="1" key="1">
    <citation type="submission" date="2018-05" db="EMBL/GenBank/DDBJ databases">
        <authorList>
            <person name="Lanie J.A."/>
            <person name="Ng W.-L."/>
            <person name="Kazmierczak K.M."/>
            <person name="Andrzejewski T.M."/>
            <person name="Davidsen T.M."/>
            <person name="Wayne K.J."/>
            <person name="Tettelin H."/>
            <person name="Glass J.I."/>
            <person name="Rusch D."/>
            <person name="Podicherti R."/>
            <person name="Tsui H.-C.T."/>
            <person name="Winkler M.E."/>
        </authorList>
    </citation>
    <scope>NUCLEOTIDE SEQUENCE</scope>
</reference>
<sequence length="50" mass="5746">MRTTKLLKLLELLTFTFRDLRHCAINNLRLAGNGHYTSKQACGHKKDVAF</sequence>
<dbReference type="AlphaFoldDB" id="A0A382S6V1"/>
<gene>
    <name evidence="1" type="ORF">METZ01_LOCUS357752</name>
</gene>
<organism evidence="1">
    <name type="scientific">marine metagenome</name>
    <dbReference type="NCBI Taxonomy" id="408172"/>
    <lineage>
        <taxon>unclassified sequences</taxon>
        <taxon>metagenomes</taxon>
        <taxon>ecological metagenomes</taxon>
    </lineage>
</organism>
<dbReference type="EMBL" id="UINC01126424">
    <property type="protein sequence ID" value="SVD04898.1"/>
    <property type="molecule type" value="Genomic_DNA"/>
</dbReference>